<evidence type="ECO:0000313" key="4">
    <source>
        <dbReference type="Proteomes" id="UP000239936"/>
    </source>
</evidence>
<feature type="domain" description="Ice-binding protein C-terminal" evidence="2">
    <location>
        <begin position="302"/>
        <end position="325"/>
    </location>
</feature>
<dbReference type="AlphaFoldDB" id="A0A2S7XSC8"/>
<feature type="chain" id="PRO_5015509681" description="Ice-binding protein C-terminal domain-containing protein" evidence="1">
    <location>
        <begin position="23"/>
        <end position="331"/>
    </location>
</feature>
<protein>
    <recommendedName>
        <fullName evidence="2">Ice-binding protein C-terminal domain-containing protein</fullName>
    </recommendedName>
</protein>
<gene>
    <name evidence="3" type="ORF">CXB77_11310</name>
</gene>
<keyword evidence="1" id="KW-0732">Signal</keyword>
<organism evidence="3 4">
    <name type="scientific">Chromatium okenii</name>
    <dbReference type="NCBI Taxonomy" id="61644"/>
    <lineage>
        <taxon>Bacteria</taxon>
        <taxon>Pseudomonadati</taxon>
        <taxon>Pseudomonadota</taxon>
        <taxon>Gammaproteobacteria</taxon>
        <taxon>Chromatiales</taxon>
        <taxon>Chromatiaceae</taxon>
        <taxon>Chromatium</taxon>
    </lineage>
</organism>
<dbReference type="OrthoDB" id="5796914at2"/>
<dbReference type="Pfam" id="PF07589">
    <property type="entry name" value="PEP-CTERM"/>
    <property type="match status" value="1"/>
</dbReference>
<reference evidence="3 4" key="1">
    <citation type="submission" date="2018-01" db="EMBL/GenBank/DDBJ databases">
        <title>The complete genome sequence of Chromatium okenii LaCa, a purple sulfur bacterium with a turbulent life.</title>
        <authorList>
            <person name="Luedin S.M."/>
            <person name="Liechti N."/>
            <person name="Storelli N."/>
            <person name="Danza F."/>
            <person name="Wittwer M."/>
            <person name="Pothier J.F."/>
            <person name="Tonolla M.A."/>
        </authorList>
    </citation>
    <scope>NUCLEOTIDE SEQUENCE [LARGE SCALE GENOMIC DNA]</scope>
    <source>
        <strain evidence="3 4">LaCa</strain>
    </source>
</reference>
<name>A0A2S7XSC8_9GAMM</name>
<sequence>MKTSISIVLAMTATLTAGTASANQMYLNLGSNSYDDDREIVVFGTVIPGVNTARDTNFTTASFISFGFNDILATSIYDMTDGSVYGNFIDTNNLSVLNSYGIPETGTSLAGNTTVNLKQPNCVGGQCDLNTLNPIQYGDDEGFMQSWDLQVNYRFEGILTTSGISFTSGYLEISFNDLSNDTFSGGIRTAINTGNPNEKTLLHADLTGSSINAANLDLFFDVTSAVDDFFWIDNGRGTYLDPHDTALTGEYATIRLDTNIDPPIPTADNLLLLPANFPFTTGTPYAVAAIRQTELDGSIRMAIPEPATLALLGIGLLGIGAVGRRGKLFGI</sequence>
<evidence type="ECO:0000259" key="2">
    <source>
        <dbReference type="Pfam" id="PF07589"/>
    </source>
</evidence>
<dbReference type="Proteomes" id="UP000239936">
    <property type="component" value="Unassembled WGS sequence"/>
</dbReference>
<proteinExistence type="predicted"/>
<evidence type="ECO:0000256" key="1">
    <source>
        <dbReference type="SAM" id="SignalP"/>
    </source>
</evidence>
<dbReference type="RefSeq" id="WP_105073947.1">
    <property type="nucleotide sequence ID" value="NZ_PPGH01000035.1"/>
</dbReference>
<feature type="signal peptide" evidence="1">
    <location>
        <begin position="1"/>
        <end position="22"/>
    </location>
</feature>
<dbReference type="EMBL" id="PPGH01000035">
    <property type="protein sequence ID" value="PQJ96322.1"/>
    <property type="molecule type" value="Genomic_DNA"/>
</dbReference>
<keyword evidence="4" id="KW-1185">Reference proteome</keyword>
<dbReference type="InterPro" id="IPR013424">
    <property type="entry name" value="Ice-binding_C"/>
</dbReference>
<comment type="caution">
    <text evidence="3">The sequence shown here is derived from an EMBL/GenBank/DDBJ whole genome shotgun (WGS) entry which is preliminary data.</text>
</comment>
<dbReference type="NCBIfam" id="TIGR02595">
    <property type="entry name" value="PEP_CTERM"/>
    <property type="match status" value="1"/>
</dbReference>
<accession>A0A2S7XSC8</accession>
<evidence type="ECO:0000313" key="3">
    <source>
        <dbReference type="EMBL" id="PQJ96322.1"/>
    </source>
</evidence>